<feature type="domain" description="DUF7800" evidence="2">
    <location>
        <begin position="4"/>
        <end position="90"/>
    </location>
</feature>
<dbReference type="Pfam" id="PF25077">
    <property type="entry name" value="DUF7800"/>
    <property type="match status" value="1"/>
</dbReference>
<comment type="caution">
    <text evidence="3">The sequence shown here is derived from an EMBL/GenBank/DDBJ whole genome shotgun (WGS) entry which is preliminary data.</text>
</comment>
<dbReference type="PANTHER" id="PTHR37031:SF2">
    <property type="entry name" value="PHOD-LIKE PHOSPHATASE METALLOPHOSPHATASE DOMAIN-CONTAINING PROTEIN"/>
    <property type="match status" value="1"/>
</dbReference>
<organism evidence="3 4">
    <name type="scientific">Pseudarthrobacter polychromogenes</name>
    <dbReference type="NCBI Taxonomy" id="1676"/>
    <lineage>
        <taxon>Bacteria</taxon>
        <taxon>Bacillati</taxon>
        <taxon>Actinomycetota</taxon>
        <taxon>Actinomycetes</taxon>
        <taxon>Micrococcales</taxon>
        <taxon>Micrococcaceae</taxon>
        <taxon>Pseudarthrobacter</taxon>
    </lineage>
</organism>
<dbReference type="Pfam" id="PF09423">
    <property type="entry name" value="PhoD"/>
    <property type="match status" value="1"/>
</dbReference>
<dbReference type="CDD" id="cd07389">
    <property type="entry name" value="MPP_PhoD"/>
    <property type="match status" value="1"/>
</dbReference>
<dbReference type="InterPro" id="IPR029052">
    <property type="entry name" value="Metallo-depent_PP-like"/>
</dbReference>
<reference evidence="4" key="1">
    <citation type="journal article" date="2019" name="Int. J. Syst. Evol. Microbiol.">
        <title>The Global Catalogue of Microorganisms (GCM) 10K type strain sequencing project: providing services to taxonomists for standard genome sequencing and annotation.</title>
        <authorList>
            <consortium name="The Broad Institute Genomics Platform"/>
            <consortium name="The Broad Institute Genome Sequencing Center for Infectious Disease"/>
            <person name="Wu L."/>
            <person name="Ma J."/>
        </authorList>
    </citation>
    <scope>NUCLEOTIDE SEQUENCE [LARGE SCALE GENOMIC DNA]</scope>
    <source>
        <strain evidence="4">CGMCC 1.1927</strain>
    </source>
</reference>
<protein>
    <submittedName>
        <fullName evidence="3">Metallophosphatase</fullName>
    </submittedName>
</protein>
<name>A0ABQ1XUK1_9MICC</name>
<evidence type="ECO:0000313" key="3">
    <source>
        <dbReference type="EMBL" id="GGH03629.1"/>
    </source>
</evidence>
<sequence>MTTPELVLGPMMRYVDQTSASIWVETRDNARVTVAAGAGQWEARTFAVHGHHYALVEVDGLEPGSVTPYTVAVNGVPVWPEPGTGFLPPVIATLKPGKPLRLAFGSCRTSVPHDGSGNRSHGVDALRAYALEMSSGGKEPWPDLVAFLGDQVYADSTSEQMQEFIKARRDITEPPGEELKDFEEYAHLYNLAWSDPANRWLLSTLPSAMIFDDHDIRDDWNASRSWREAMEDTDWWHGRIVAGLASYWVYQHLGNLSPQERAADVIWQKITSHRGDSEPDISTELDSFAERADQDPETYRWSFCRDFGDTRLLVVDSRAARNLDPEHRALLDDAEMDWLDARMRGGFRHLLVATSLPFLLPMGLHHLEAWDEAVSEGAWGKIPARFGEKLRQAVDLEHWGAFQESFRRVAAMAEDVADGGRGPAPDSVTFLSGDVHFSYVSEVERTAGSRIIQAVCSPIRNPLPRVMRSFGAVMSYGLATPIGALAARSAKVPDPPFRWSGIKGPWFDNNLACLEVVPEGLKLWWQRGVVEGGDNLNPRLERVAELTVAPRRTAGNAAVAPS</sequence>
<dbReference type="Gene3D" id="3.60.21.70">
    <property type="entry name" value="PhoD-like phosphatase"/>
    <property type="match status" value="1"/>
</dbReference>
<proteinExistence type="predicted"/>
<dbReference type="InterPro" id="IPR018946">
    <property type="entry name" value="PhoD-like_MPP"/>
</dbReference>
<evidence type="ECO:0000313" key="4">
    <source>
        <dbReference type="Proteomes" id="UP000596938"/>
    </source>
</evidence>
<dbReference type="EMBL" id="BMKU01000009">
    <property type="protein sequence ID" value="GGH03629.1"/>
    <property type="molecule type" value="Genomic_DNA"/>
</dbReference>
<dbReference type="PANTHER" id="PTHR37031">
    <property type="entry name" value="METALLOPHOSPHATASE BINDING DOMAIN PROTEIN"/>
    <property type="match status" value="1"/>
</dbReference>
<feature type="domain" description="PhoD-like phosphatase metallophosphatase" evidence="1">
    <location>
        <begin position="141"/>
        <end position="445"/>
    </location>
</feature>
<keyword evidence="4" id="KW-1185">Reference proteome</keyword>
<accession>A0ABQ1XUK1</accession>
<gene>
    <name evidence="3" type="ORF">GCM10011577_29530</name>
</gene>
<dbReference type="RefSeq" id="WP_188812120.1">
    <property type="nucleotide sequence ID" value="NZ_BAAAWV010000001.1"/>
</dbReference>
<dbReference type="Proteomes" id="UP000596938">
    <property type="component" value="Unassembled WGS sequence"/>
</dbReference>
<dbReference type="InterPro" id="IPR038607">
    <property type="entry name" value="PhoD-like_sf"/>
</dbReference>
<dbReference type="InterPro" id="IPR056702">
    <property type="entry name" value="DUF7800"/>
</dbReference>
<evidence type="ECO:0000259" key="1">
    <source>
        <dbReference type="Pfam" id="PF09423"/>
    </source>
</evidence>
<dbReference type="SUPFAM" id="SSF56300">
    <property type="entry name" value="Metallo-dependent phosphatases"/>
    <property type="match status" value="1"/>
</dbReference>
<evidence type="ECO:0000259" key="2">
    <source>
        <dbReference type="Pfam" id="PF25077"/>
    </source>
</evidence>